<name>A0AA36CT49_9BILA</name>
<proteinExistence type="predicted"/>
<dbReference type="EMBL" id="CATQJA010002634">
    <property type="protein sequence ID" value="CAJ0574850.1"/>
    <property type="molecule type" value="Genomic_DNA"/>
</dbReference>
<feature type="signal peptide" evidence="1">
    <location>
        <begin position="1"/>
        <end position="21"/>
    </location>
</feature>
<gene>
    <name evidence="2" type="ORF">MSPICULIGERA_LOCUS13176</name>
</gene>
<accession>A0AA36CT49</accession>
<keyword evidence="3" id="KW-1185">Reference proteome</keyword>
<dbReference type="AlphaFoldDB" id="A0AA36CT49"/>
<feature type="non-terminal residue" evidence="2">
    <location>
        <position position="1"/>
    </location>
</feature>
<organism evidence="2 3">
    <name type="scientific">Mesorhabditis spiculigera</name>
    <dbReference type="NCBI Taxonomy" id="96644"/>
    <lineage>
        <taxon>Eukaryota</taxon>
        <taxon>Metazoa</taxon>
        <taxon>Ecdysozoa</taxon>
        <taxon>Nematoda</taxon>
        <taxon>Chromadorea</taxon>
        <taxon>Rhabditida</taxon>
        <taxon>Rhabditina</taxon>
        <taxon>Rhabditomorpha</taxon>
        <taxon>Rhabditoidea</taxon>
        <taxon>Rhabditidae</taxon>
        <taxon>Mesorhabditinae</taxon>
        <taxon>Mesorhabditis</taxon>
    </lineage>
</organism>
<sequence>MYFVAGILIVLLVTTLEVARAGITVDTLTNNKPHIDSGVRENLQQAVRDRLGPPAPRDPVEAGVLTKEEWDDVRFETDIFYGTLLEWCKKNGTIRDFGMDRYISSRQYEMVQAHLQAIYQGDTLPENRWRRFAHVLYNVDLGQGTSGMAWGYKCLVPELCYVMHFESHVSVLLVWLRREDYPAVNVTYAEERIPEYTSKIKTLLKEKVGGGRAPKREDLELDVVDKVMPAYLVKVWEKDDEDRLGVTAAQAGGYAKHVTTQQHFNKEFSTSYVLFF</sequence>
<keyword evidence="1" id="KW-0732">Signal</keyword>
<protein>
    <submittedName>
        <fullName evidence="2">Uncharacterized protein</fullName>
    </submittedName>
</protein>
<dbReference type="Proteomes" id="UP001177023">
    <property type="component" value="Unassembled WGS sequence"/>
</dbReference>
<evidence type="ECO:0000313" key="2">
    <source>
        <dbReference type="EMBL" id="CAJ0574850.1"/>
    </source>
</evidence>
<evidence type="ECO:0000256" key="1">
    <source>
        <dbReference type="SAM" id="SignalP"/>
    </source>
</evidence>
<feature type="chain" id="PRO_5041421880" evidence="1">
    <location>
        <begin position="22"/>
        <end position="276"/>
    </location>
</feature>
<evidence type="ECO:0000313" key="3">
    <source>
        <dbReference type="Proteomes" id="UP001177023"/>
    </source>
</evidence>
<reference evidence="2" key="1">
    <citation type="submission" date="2023-06" db="EMBL/GenBank/DDBJ databases">
        <authorList>
            <person name="Delattre M."/>
        </authorList>
    </citation>
    <scope>NUCLEOTIDE SEQUENCE</scope>
    <source>
        <strain evidence="2">AF72</strain>
    </source>
</reference>
<comment type="caution">
    <text evidence="2">The sequence shown here is derived from an EMBL/GenBank/DDBJ whole genome shotgun (WGS) entry which is preliminary data.</text>
</comment>